<evidence type="ECO:0000313" key="7">
    <source>
        <dbReference type="EMBL" id="NEK21831.1"/>
    </source>
</evidence>
<feature type="domain" description="Glycine zipper 2TM" evidence="6">
    <location>
        <begin position="25"/>
        <end position="65"/>
    </location>
</feature>
<evidence type="ECO:0000256" key="5">
    <source>
        <dbReference type="SAM" id="SignalP"/>
    </source>
</evidence>
<sequence>MKKLMLSLPLIAALGACAPADQQTSTLAGAAIGAAAGAAVSGDDDKVVGALVGGAAGAALGSYIGRTASGACVYQRPDGSRYTAACP</sequence>
<evidence type="ECO:0000256" key="1">
    <source>
        <dbReference type="ARBA" id="ARBA00004459"/>
    </source>
</evidence>
<dbReference type="AlphaFoldDB" id="A0A6P0C6M9"/>
<dbReference type="GO" id="GO:0009279">
    <property type="term" value="C:cell outer membrane"/>
    <property type="evidence" value="ECO:0007669"/>
    <property type="project" value="UniProtKB-SubCell"/>
</dbReference>
<dbReference type="EMBL" id="JAABNT010000002">
    <property type="protein sequence ID" value="NEK21831.1"/>
    <property type="molecule type" value="Genomic_DNA"/>
</dbReference>
<dbReference type="InterPro" id="IPR008816">
    <property type="entry name" value="Gly_zipper_2TM_dom"/>
</dbReference>
<evidence type="ECO:0000256" key="4">
    <source>
        <dbReference type="ARBA" id="ARBA00023288"/>
    </source>
</evidence>
<evidence type="ECO:0000259" key="6">
    <source>
        <dbReference type="Pfam" id="PF05433"/>
    </source>
</evidence>
<evidence type="ECO:0000313" key="8">
    <source>
        <dbReference type="Proteomes" id="UP000468591"/>
    </source>
</evidence>
<name>A0A6P0C6M9_9RHOB</name>
<dbReference type="RefSeq" id="WP_164352658.1">
    <property type="nucleotide sequence ID" value="NZ_JAABNT010000002.1"/>
</dbReference>
<keyword evidence="8" id="KW-1185">Reference proteome</keyword>
<comment type="subcellular location">
    <subcellularLocation>
        <location evidence="1">Cell outer membrane</location>
        <topology evidence="1">Lipid-anchor</topology>
    </subcellularLocation>
</comment>
<dbReference type="PROSITE" id="PS51257">
    <property type="entry name" value="PROKAR_LIPOPROTEIN"/>
    <property type="match status" value="1"/>
</dbReference>
<keyword evidence="5" id="KW-0732">Signal</keyword>
<feature type="chain" id="PRO_5027080888" description="17 kDa surface antigen" evidence="5">
    <location>
        <begin position="19"/>
        <end position="87"/>
    </location>
</feature>
<comment type="similarity">
    <text evidence="2">Belongs to the rickettsiale 17 kDa surface antigen family.</text>
</comment>
<evidence type="ECO:0000256" key="3">
    <source>
        <dbReference type="ARBA" id="ARBA00015281"/>
    </source>
</evidence>
<evidence type="ECO:0000256" key="2">
    <source>
        <dbReference type="ARBA" id="ARBA00008681"/>
    </source>
</evidence>
<keyword evidence="4" id="KW-0449">Lipoprotein</keyword>
<protein>
    <recommendedName>
        <fullName evidence="3">17 kDa surface antigen</fullName>
    </recommendedName>
</protein>
<dbReference type="Pfam" id="PF05433">
    <property type="entry name" value="Rick_17kDa_Anti"/>
    <property type="match status" value="1"/>
</dbReference>
<reference evidence="7 8" key="1">
    <citation type="submission" date="2020-01" db="EMBL/GenBank/DDBJ databases">
        <title>Sulfitobacter sediminilitoris sp. nov., isolated from a tidal flat.</title>
        <authorList>
            <person name="Park S."/>
            <person name="Yoon J.-H."/>
        </authorList>
    </citation>
    <scope>NUCLEOTIDE SEQUENCE [LARGE SCALE GENOMIC DNA]</scope>
    <source>
        <strain evidence="7 8">JBTF-M27</strain>
    </source>
</reference>
<comment type="caution">
    <text evidence="7">The sequence shown here is derived from an EMBL/GenBank/DDBJ whole genome shotgun (WGS) entry which is preliminary data.</text>
</comment>
<accession>A0A6P0C6M9</accession>
<gene>
    <name evidence="7" type="ORF">GV827_05370</name>
</gene>
<proteinExistence type="inferred from homology"/>
<organism evidence="7 8">
    <name type="scientific">Sulfitobacter sediminilitoris</name>
    <dbReference type="NCBI Taxonomy" id="2698830"/>
    <lineage>
        <taxon>Bacteria</taxon>
        <taxon>Pseudomonadati</taxon>
        <taxon>Pseudomonadota</taxon>
        <taxon>Alphaproteobacteria</taxon>
        <taxon>Rhodobacterales</taxon>
        <taxon>Roseobacteraceae</taxon>
        <taxon>Sulfitobacter</taxon>
    </lineage>
</organism>
<dbReference type="Proteomes" id="UP000468591">
    <property type="component" value="Unassembled WGS sequence"/>
</dbReference>
<feature type="signal peptide" evidence="5">
    <location>
        <begin position="1"/>
        <end position="18"/>
    </location>
</feature>